<evidence type="ECO:0000256" key="2">
    <source>
        <dbReference type="ARBA" id="ARBA00022771"/>
    </source>
</evidence>
<dbReference type="PROSITE" id="PS51039">
    <property type="entry name" value="ZF_AN1"/>
    <property type="match status" value="1"/>
</dbReference>
<dbReference type="Gene3D" id="4.10.1110.10">
    <property type="entry name" value="AN1-like Zinc finger"/>
    <property type="match status" value="1"/>
</dbReference>
<dbReference type="EMBL" id="JAFCMP010000004">
    <property type="protein sequence ID" value="KAG5192520.1"/>
    <property type="molecule type" value="Genomic_DNA"/>
</dbReference>
<dbReference type="AlphaFoldDB" id="A0A836CMZ9"/>
<name>A0A836CMZ9_9STRA</name>
<keyword evidence="3" id="KW-0862">Zinc</keyword>
<evidence type="ECO:0000256" key="5">
    <source>
        <dbReference type="SAM" id="MobiDB-lite"/>
    </source>
</evidence>
<dbReference type="InterPro" id="IPR050652">
    <property type="entry name" value="AN1_A20_ZnFinger"/>
</dbReference>
<dbReference type="PANTHER" id="PTHR10634">
    <property type="entry name" value="AN1-TYPE ZINC FINGER PROTEIN"/>
    <property type="match status" value="1"/>
</dbReference>
<feature type="domain" description="AN1-type" evidence="7">
    <location>
        <begin position="173"/>
        <end position="219"/>
    </location>
</feature>
<evidence type="ECO:0000313" key="8">
    <source>
        <dbReference type="EMBL" id="KAG5192520.1"/>
    </source>
</evidence>
<gene>
    <name evidence="8" type="ORF">JKP88DRAFT_266113</name>
</gene>
<dbReference type="SMART" id="SM00154">
    <property type="entry name" value="ZnF_AN1"/>
    <property type="match status" value="1"/>
</dbReference>
<dbReference type="InterPro" id="IPR035896">
    <property type="entry name" value="AN1-like_Znf"/>
</dbReference>
<comment type="caution">
    <text evidence="8">The sequence shown here is derived from an EMBL/GenBank/DDBJ whole genome shotgun (WGS) entry which is preliminary data.</text>
</comment>
<dbReference type="SUPFAM" id="SSF118310">
    <property type="entry name" value="AN1-like Zinc finger"/>
    <property type="match status" value="1"/>
</dbReference>
<dbReference type="OrthoDB" id="428577at2759"/>
<feature type="region of interest" description="Disordered" evidence="5">
    <location>
        <begin position="144"/>
        <end position="168"/>
    </location>
</feature>
<dbReference type="PROSITE" id="PS51036">
    <property type="entry name" value="ZF_A20"/>
    <property type="match status" value="1"/>
</dbReference>
<organism evidence="8 9">
    <name type="scientific">Tribonema minus</name>
    <dbReference type="NCBI Taxonomy" id="303371"/>
    <lineage>
        <taxon>Eukaryota</taxon>
        <taxon>Sar</taxon>
        <taxon>Stramenopiles</taxon>
        <taxon>Ochrophyta</taxon>
        <taxon>PX clade</taxon>
        <taxon>Xanthophyceae</taxon>
        <taxon>Tribonematales</taxon>
        <taxon>Tribonemataceae</taxon>
        <taxon>Tribonema</taxon>
    </lineage>
</organism>
<dbReference type="SUPFAM" id="SSF57716">
    <property type="entry name" value="Glucocorticoid receptor-like (DNA-binding domain)"/>
    <property type="match status" value="1"/>
</dbReference>
<dbReference type="InterPro" id="IPR000058">
    <property type="entry name" value="Znf_AN1"/>
</dbReference>
<dbReference type="Proteomes" id="UP000664859">
    <property type="component" value="Unassembled WGS sequence"/>
</dbReference>
<evidence type="ECO:0000313" key="9">
    <source>
        <dbReference type="Proteomes" id="UP000664859"/>
    </source>
</evidence>
<feature type="compositionally biased region" description="Low complexity" evidence="5">
    <location>
        <begin position="83"/>
        <end position="119"/>
    </location>
</feature>
<keyword evidence="2 4" id="KW-0863">Zinc-finger</keyword>
<keyword evidence="1" id="KW-0479">Metal-binding</keyword>
<accession>A0A836CMZ9</accession>
<evidence type="ECO:0000256" key="3">
    <source>
        <dbReference type="ARBA" id="ARBA00022833"/>
    </source>
</evidence>
<dbReference type="InterPro" id="IPR002653">
    <property type="entry name" value="Znf_A20"/>
</dbReference>
<keyword evidence="9" id="KW-1185">Reference proteome</keyword>
<dbReference type="Gene3D" id="1.20.5.4770">
    <property type="match status" value="1"/>
</dbReference>
<evidence type="ECO:0000256" key="4">
    <source>
        <dbReference type="PROSITE-ProRule" id="PRU00449"/>
    </source>
</evidence>
<evidence type="ECO:0000259" key="6">
    <source>
        <dbReference type="PROSITE" id="PS51036"/>
    </source>
</evidence>
<dbReference type="Pfam" id="PF01754">
    <property type="entry name" value="zf-A20"/>
    <property type="match status" value="1"/>
</dbReference>
<sequence length="239" mass="24929">MAEQKQPSTGMEQQDMQLCSGGCGFFGSATTNYLCSKCFKESLNRKVQGSSMEQTVKDNTAGSTASTHFPPQETKLNTARHVSALSTSATGSSSAEREQAPALTTSDAAAAPAAAPCTPQREDAAHVPGMSVVPAKRAAELSLDGSGGAGAAGAGDGGSGVEAMDLSPLPKLQKNRKRCFTCNKKTGLTGIECKCKLVFCSLHRHPEAHNCAFDFKEDGRRALERVVLGGGAFSKVDRL</sequence>
<dbReference type="PANTHER" id="PTHR10634:SF67">
    <property type="entry name" value="AN1-TYPE ZINC FINGER PROTEIN 3"/>
    <property type="match status" value="1"/>
</dbReference>
<dbReference type="SMART" id="SM00259">
    <property type="entry name" value="ZnF_A20"/>
    <property type="match status" value="1"/>
</dbReference>
<dbReference type="Pfam" id="PF01428">
    <property type="entry name" value="zf-AN1"/>
    <property type="match status" value="1"/>
</dbReference>
<dbReference type="GO" id="GO:0008270">
    <property type="term" value="F:zinc ion binding"/>
    <property type="evidence" value="ECO:0007669"/>
    <property type="project" value="UniProtKB-KW"/>
</dbReference>
<dbReference type="GO" id="GO:0003677">
    <property type="term" value="F:DNA binding"/>
    <property type="evidence" value="ECO:0007669"/>
    <property type="project" value="InterPro"/>
</dbReference>
<reference evidence="8" key="1">
    <citation type="submission" date="2021-02" db="EMBL/GenBank/DDBJ databases">
        <title>First Annotated Genome of the Yellow-green Alga Tribonema minus.</title>
        <authorList>
            <person name="Mahan K.M."/>
        </authorList>
    </citation>
    <scope>NUCLEOTIDE SEQUENCE</scope>
    <source>
        <strain evidence="8">UTEX B ZZ1240</strain>
    </source>
</reference>
<feature type="compositionally biased region" description="Polar residues" evidence="5">
    <location>
        <begin position="46"/>
        <end position="77"/>
    </location>
</feature>
<evidence type="ECO:0000256" key="1">
    <source>
        <dbReference type="ARBA" id="ARBA00022723"/>
    </source>
</evidence>
<feature type="domain" description="A20-type" evidence="6">
    <location>
        <begin position="13"/>
        <end position="47"/>
    </location>
</feature>
<protein>
    <submittedName>
        <fullName evidence="8">Uncharacterized protein</fullName>
    </submittedName>
</protein>
<feature type="region of interest" description="Disordered" evidence="5">
    <location>
        <begin position="46"/>
        <end position="124"/>
    </location>
</feature>
<feature type="compositionally biased region" description="Gly residues" evidence="5">
    <location>
        <begin position="145"/>
        <end position="160"/>
    </location>
</feature>
<evidence type="ECO:0000259" key="7">
    <source>
        <dbReference type="PROSITE" id="PS51039"/>
    </source>
</evidence>
<proteinExistence type="predicted"/>